<dbReference type="PANTHER" id="PTHR30055">
    <property type="entry name" value="HTH-TYPE TRANSCRIPTIONAL REGULATOR RUTR"/>
    <property type="match status" value="1"/>
</dbReference>
<feature type="DNA-binding region" description="H-T-H motif" evidence="4">
    <location>
        <begin position="17"/>
        <end position="36"/>
    </location>
</feature>
<evidence type="ECO:0000313" key="7">
    <source>
        <dbReference type="Proteomes" id="UP000198348"/>
    </source>
</evidence>
<keyword evidence="2 4" id="KW-0238">DNA-binding</keyword>
<keyword evidence="3" id="KW-0804">Transcription</keyword>
<accession>A0A239AU66</accession>
<dbReference type="PANTHER" id="PTHR30055:SF238">
    <property type="entry name" value="MYCOFACTOCIN BIOSYNTHESIS TRANSCRIPTIONAL REGULATOR MFTR-RELATED"/>
    <property type="match status" value="1"/>
</dbReference>
<keyword evidence="7" id="KW-1185">Reference proteome</keyword>
<evidence type="ECO:0000313" key="6">
    <source>
        <dbReference type="EMBL" id="SNR99236.1"/>
    </source>
</evidence>
<feature type="domain" description="HTH tetR-type" evidence="5">
    <location>
        <begin position="1"/>
        <end position="54"/>
    </location>
</feature>
<dbReference type="Proteomes" id="UP000198348">
    <property type="component" value="Unassembled WGS sequence"/>
</dbReference>
<reference evidence="6 7" key="1">
    <citation type="submission" date="2017-06" db="EMBL/GenBank/DDBJ databases">
        <authorList>
            <person name="Kim H.J."/>
            <person name="Triplett B.A."/>
        </authorList>
    </citation>
    <scope>NUCLEOTIDE SEQUENCE [LARGE SCALE GENOMIC DNA]</scope>
    <source>
        <strain evidence="6 7">DSM 45207</strain>
    </source>
</reference>
<keyword evidence="1" id="KW-0805">Transcription regulation</keyword>
<dbReference type="PROSITE" id="PS50977">
    <property type="entry name" value="HTH_TETR_2"/>
    <property type="match status" value="1"/>
</dbReference>
<dbReference type="SUPFAM" id="SSF46689">
    <property type="entry name" value="Homeodomain-like"/>
    <property type="match status" value="1"/>
</dbReference>
<sequence>MRASVELFEDQGFEDTTVEQIVQRANCSPRTFYRYFRAKEDVLFGDQAERLELLRQALAATEQSEKPFQVARSALIDQVVGFSVLEDPELEARCIELWSLPGVRGRWAEIVFDWEQVVTEYLAREWKCTPHAPDCRINAMIWLSIIRMALVGVQTGGRDRVRAIAEKGFNFIAEEIGLVHLSGSEVQRRATEAHSRRACS</sequence>
<evidence type="ECO:0000256" key="2">
    <source>
        <dbReference type="ARBA" id="ARBA00023125"/>
    </source>
</evidence>
<dbReference type="Pfam" id="PF00440">
    <property type="entry name" value="TetR_N"/>
    <property type="match status" value="1"/>
</dbReference>
<organism evidence="6 7">
    <name type="scientific">Haloechinothrix alba</name>
    <dbReference type="NCBI Taxonomy" id="664784"/>
    <lineage>
        <taxon>Bacteria</taxon>
        <taxon>Bacillati</taxon>
        <taxon>Actinomycetota</taxon>
        <taxon>Actinomycetes</taxon>
        <taxon>Pseudonocardiales</taxon>
        <taxon>Pseudonocardiaceae</taxon>
        <taxon>Haloechinothrix</taxon>
    </lineage>
</organism>
<name>A0A239AU66_9PSEU</name>
<dbReference type="InterPro" id="IPR050109">
    <property type="entry name" value="HTH-type_TetR-like_transc_reg"/>
</dbReference>
<gene>
    <name evidence="6" type="ORF">SAMN06265360_1613</name>
</gene>
<dbReference type="InterPro" id="IPR009057">
    <property type="entry name" value="Homeodomain-like_sf"/>
</dbReference>
<dbReference type="InterPro" id="IPR001647">
    <property type="entry name" value="HTH_TetR"/>
</dbReference>
<proteinExistence type="predicted"/>
<protein>
    <submittedName>
        <fullName evidence="6">Transcriptional regulator, TetR family</fullName>
    </submittedName>
</protein>
<evidence type="ECO:0000256" key="1">
    <source>
        <dbReference type="ARBA" id="ARBA00023015"/>
    </source>
</evidence>
<dbReference type="GO" id="GO:0000976">
    <property type="term" value="F:transcription cis-regulatory region binding"/>
    <property type="evidence" value="ECO:0007669"/>
    <property type="project" value="TreeGrafter"/>
</dbReference>
<dbReference type="Gene3D" id="1.10.10.60">
    <property type="entry name" value="Homeodomain-like"/>
    <property type="match status" value="1"/>
</dbReference>
<dbReference type="GO" id="GO:0003700">
    <property type="term" value="F:DNA-binding transcription factor activity"/>
    <property type="evidence" value="ECO:0007669"/>
    <property type="project" value="TreeGrafter"/>
</dbReference>
<evidence type="ECO:0000259" key="5">
    <source>
        <dbReference type="PROSITE" id="PS50977"/>
    </source>
</evidence>
<evidence type="ECO:0000256" key="3">
    <source>
        <dbReference type="ARBA" id="ARBA00023163"/>
    </source>
</evidence>
<evidence type="ECO:0000256" key="4">
    <source>
        <dbReference type="PROSITE-ProRule" id="PRU00335"/>
    </source>
</evidence>
<dbReference type="Gene3D" id="1.10.357.10">
    <property type="entry name" value="Tetracycline Repressor, domain 2"/>
    <property type="match status" value="1"/>
</dbReference>
<dbReference type="AlphaFoldDB" id="A0A239AU66"/>
<dbReference type="EMBL" id="FZNW01000061">
    <property type="protein sequence ID" value="SNR99236.1"/>
    <property type="molecule type" value="Genomic_DNA"/>
</dbReference>